<dbReference type="Proteomes" id="UP000460435">
    <property type="component" value="Unassembled WGS sequence"/>
</dbReference>
<dbReference type="Gene3D" id="3.40.140.10">
    <property type="entry name" value="Cytidine Deaminase, domain 2"/>
    <property type="match status" value="1"/>
</dbReference>
<organism evidence="1 2">
    <name type="scientific">Phytoactinopolyspora mesophila</name>
    <dbReference type="NCBI Taxonomy" id="2650750"/>
    <lineage>
        <taxon>Bacteria</taxon>
        <taxon>Bacillati</taxon>
        <taxon>Actinomycetota</taxon>
        <taxon>Actinomycetes</taxon>
        <taxon>Jiangellales</taxon>
        <taxon>Jiangellaceae</taxon>
        <taxon>Phytoactinopolyspora</taxon>
    </lineage>
</organism>
<reference evidence="1 2" key="1">
    <citation type="submission" date="2019-11" db="EMBL/GenBank/DDBJ databases">
        <authorList>
            <person name="Li X.-J."/>
            <person name="Feng X.-M."/>
        </authorList>
    </citation>
    <scope>NUCLEOTIDE SEQUENCE [LARGE SCALE GENOMIC DNA]</scope>
    <source>
        <strain evidence="1 2">XMNu-373</strain>
    </source>
</reference>
<dbReference type="SUPFAM" id="SSF53927">
    <property type="entry name" value="Cytidine deaminase-like"/>
    <property type="match status" value="1"/>
</dbReference>
<name>A0A7K3M0E8_9ACTN</name>
<keyword evidence="2" id="KW-1185">Reference proteome</keyword>
<dbReference type="EMBL" id="WLZY01000002">
    <property type="protein sequence ID" value="NDL56744.1"/>
    <property type="molecule type" value="Genomic_DNA"/>
</dbReference>
<protein>
    <submittedName>
        <fullName evidence="1">Cytidine deaminase</fullName>
    </submittedName>
</protein>
<accession>A0A7K3M0E8</accession>
<evidence type="ECO:0000313" key="2">
    <source>
        <dbReference type="Proteomes" id="UP000460435"/>
    </source>
</evidence>
<dbReference type="RefSeq" id="WP_162449458.1">
    <property type="nucleotide sequence ID" value="NZ_WLZY01000002.1"/>
</dbReference>
<dbReference type="AlphaFoldDB" id="A0A7K3M0E8"/>
<gene>
    <name evidence="1" type="ORF">F7O44_06635</name>
</gene>
<dbReference type="InterPro" id="IPR016193">
    <property type="entry name" value="Cytidine_deaminase-like"/>
</dbReference>
<dbReference type="GO" id="GO:0003824">
    <property type="term" value="F:catalytic activity"/>
    <property type="evidence" value="ECO:0007669"/>
    <property type="project" value="InterPro"/>
</dbReference>
<evidence type="ECO:0000313" key="1">
    <source>
        <dbReference type="EMBL" id="NDL56744.1"/>
    </source>
</evidence>
<sequence>MSADQGGIDAEDAKLVTLARSARARNRAEEGAALRDRDGRTYAASSVSLPSLSLSALQAVVVVAASSGAHGLEAAAVVTSAGADEIDVTPVAELGGGGAQVHVAGLDGTPNARRTA</sequence>
<comment type="caution">
    <text evidence="1">The sequence shown here is derived from an EMBL/GenBank/DDBJ whole genome shotgun (WGS) entry which is preliminary data.</text>
</comment>
<proteinExistence type="predicted"/>